<keyword evidence="3 5" id="KW-1133">Transmembrane helix</keyword>
<dbReference type="AlphaFoldDB" id="A0A3R6VLR7"/>
<keyword evidence="4 5" id="KW-0472">Membrane</keyword>
<evidence type="ECO:0000256" key="5">
    <source>
        <dbReference type="SAM" id="Phobius"/>
    </source>
</evidence>
<keyword evidence="8" id="KW-1185">Reference proteome</keyword>
<dbReference type="InterPro" id="IPR011011">
    <property type="entry name" value="Znf_FYVE_PHD"/>
</dbReference>
<accession>A0A3R6VLR7</accession>
<dbReference type="VEuPathDB" id="FungiDB:H310_03875"/>
<keyword evidence="2 5" id="KW-0812">Transmembrane</keyword>
<dbReference type="InterPro" id="IPR023393">
    <property type="entry name" value="START-like_dom_sf"/>
</dbReference>
<comment type="caution">
    <text evidence="7">The sequence shown here is derived from an EMBL/GenBank/DDBJ whole genome shotgun (WGS) entry which is preliminary data.</text>
</comment>
<dbReference type="Gene3D" id="3.30.530.20">
    <property type="match status" value="1"/>
</dbReference>
<sequence>MVRVHQYGSGHHFLESTRRGYVELSYISHVDFGAKVPVWIENLANKKRCRNLITIDKCLRENRLRQGQFLTKVPMLPGSSLDAVRYCFLCTKPFGMFRQQSFCCKCGQVLCLGSEQGHSQTLSWMAQEALPLVSKHVEDAATKAEVGGAPRHRLFGLALVAMSAFTFSLMSAAIKYESSYMSSMETLFWRAAVAWVFNLILVVATQTQLHVSSEFVKPLAFRCIIGFFSMSLTFWTMSQMVLADASCIIFTSPVMAFLLGSIVLGERIKPVDFALAIMCFGGVVFVARPAFLFGDQAAAAGPSVHGSKFAVLGGLGAAACQASAYVAIRHIKALNFIVVIHYFMLACSVMAAAWVVGIEGGFSVDLPSKVWWLCVSTGVFGFLGQLCMTKGFQLENVGIASVMRYLDIVFVFVWDVILLHEKISVWSFVGATIILSCAIAIAIRKAHHTP</sequence>
<protein>
    <recommendedName>
        <fullName evidence="6">EamA domain-containing protein</fullName>
    </recommendedName>
</protein>
<feature type="transmembrane region" description="Helical" evidence="5">
    <location>
        <begin position="154"/>
        <end position="175"/>
    </location>
</feature>
<evidence type="ECO:0000313" key="8">
    <source>
        <dbReference type="Proteomes" id="UP000285060"/>
    </source>
</evidence>
<dbReference type="VEuPathDB" id="FungiDB:H310_03876"/>
<evidence type="ECO:0000256" key="3">
    <source>
        <dbReference type="ARBA" id="ARBA00022989"/>
    </source>
</evidence>
<dbReference type="SUPFAM" id="SSF103481">
    <property type="entry name" value="Multidrug resistance efflux transporter EmrE"/>
    <property type="match status" value="2"/>
</dbReference>
<gene>
    <name evidence="7" type="ORF">DYB32_004873</name>
</gene>
<feature type="transmembrane region" description="Helical" evidence="5">
    <location>
        <begin position="243"/>
        <end position="264"/>
    </location>
</feature>
<feature type="transmembrane region" description="Helical" evidence="5">
    <location>
        <begin position="271"/>
        <end position="289"/>
    </location>
</feature>
<organism evidence="7 8">
    <name type="scientific">Aphanomyces invadans</name>
    <dbReference type="NCBI Taxonomy" id="157072"/>
    <lineage>
        <taxon>Eukaryota</taxon>
        <taxon>Sar</taxon>
        <taxon>Stramenopiles</taxon>
        <taxon>Oomycota</taxon>
        <taxon>Saprolegniomycetes</taxon>
        <taxon>Saprolegniales</taxon>
        <taxon>Verrucalvaceae</taxon>
        <taxon>Aphanomyces</taxon>
    </lineage>
</organism>
<dbReference type="EMBL" id="QUSY01000399">
    <property type="protein sequence ID" value="RHY29755.1"/>
    <property type="molecule type" value="Genomic_DNA"/>
</dbReference>
<name>A0A3R6VLR7_9STRA</name>
<evidence type="ECO:0000256" key="1">
    <source>
        <dbReference type="ARBA" id="ARBA00004141"/>
    </source>
</evidence>
<dbReference type="Proteomes" id="UP000285060">
    <property type="component" value="Unassembled WGS sequence"/>
</dbReference>
<feature type="transmembrane region" description="Helical" evidence="5">
    <location>
        <begin position="370"/>
        <end position="388"/>
    </location>
</feature>
<proteinExistence type="predicted"/>
<reference evidence="7 8" key="1">
    <citation type="submission" date="2018-08" db="EMBL/GenBank/DDBJ databases">
        <title>Aphanomyces genome sequencing and annotation.</title>
        <authorList>
            <person name="Minardi D."/>
            <person name="Oidtmann B."/>
            <person name="Van Der Giezen M."/>
            <person name="Studholme D.J."/>
        </authorList>
    </citation>
    <scope>NUCLEOTIDE SEQUENCE [LARGE SCALE GENOMIC DNA]</scope>
    <source>
        <strain evidence="7 8">NJM0002</strain>
    </source>
</reference>
<feature type="transmembrane region" description="Helical" evidence="5">
    <location>
        <begin position="423"/>
        <end position="443"/>
    </location>
</feature>
<feature type="transmembrane region" description="Helical" evidence="5">
    <location>
        <begin position="187"/>
        <end position="207"/>
    </location>
</feature>
<feature type="transmembrane region" description="Helical" evidence="5">
    <location>
        <begin position="309"/>
        <end position="328"/>
    </location>
</feature>
<dbReference type="PANTHER" id="PTHR22911:SF6">
    <property type="entry name" value="SOLUTE CARRIER FAMILY 35 MEMBER G1"/>
    <property type="match status" value="1"/>
</dbReference>
<evidence type="ECO:0000259" key="6">
    <source>
        <dbReference type="Pfam" id="PF00892"/>
    </source>
</evidence>
<evidence type="ECO:0000313" key="7">
    <source>
        <dbReference type="EMBL" id="RHY29755.1"/>
    </source>
</evidence>
<feature type="domain" description="EamA" evidence="6">
    <location>
        <begin position="309"/>
        <end position="439"/>
    </location>
</feature>
<dbReference type="PANTHER" id="PTHR22911">
    <property type="entry name" value="ACYL-MALONYL CONDENSING ENZYME-RELATED"/>
    <property type="match status" value="1"/>
</dbReference>
<feature type="transmembrane region" description="Helical" evidence="5">
    <location>
        <begin position="335"/>
        <end position="358"/>
    </location>
</feature>
<dbReference type="SUPFAM" id="SSF57903">
    <property type="entry name" value="FYVE/PHD zinc finger"/>
    <property type="match status" value="1"/>
</dbReference>
<dbReference type="Pfam" id="PF00892">
    <property type="entry name" value="EamA"/>
    <property type="match status" value="2"/>
</dbReference>
<dbReference type="InterPro" id="IPR037185">
    <property type="entry name" value="EmrE-like"/>
</dbReference>
<feature type="transmembrane region" description="Helical" evidence="5">
    <location>
        <begin position="397"/>
        <end position="417"/>
    </location>
</feature>
<feature type="domain" description="EamA" evidence="6">
    <location>
        <begin position="155"/>
        <end position="287"/>
    </location>
</feature>
<dbReference type="InterPro" id="IPR000620">
    <property type="entry name" value="EamA_dom"/>
</dbReference>
<evidence type="ECO:0000256" key="2">
    <source>
        <dbReference type="ARBA" id="ARBA00022692"/>
    </source>
</evidence>
<feature type="transmembrane region" description="Helical" evidence="5">
    <location>
        <begin position="219"/>
        <end position="237"/>
    </location>
</feature>
<dbReference type="GO" id="GO:0016020">
    <property type="term" value="C:membrane"/>
    <property type="evidence" value="ECO:0007669"/>
    <property type="project" value="UniProtKB-SubCell"/>
</dbReference>
<comment type="subcellular location">
    <subcellularLocation>
        <location evidence="1">Membrane</location>
        <topology evidence="1">Multi-pass membrane protein</topology>
    </subcellularLocation>
</comment>
<evidence type="ECO:0000256" key="4">
    <source>
        <dbReference type="ARBA" id="ARBA00023136"/>
    </source>
</evidence>